<organism evidence="1 2">
    <name type="scientific">Rufibacter hautae</name>
    <dbReference type="NCBI Taxonomy" id="2595005"/>
    <lineage>
        <taxon>Bacteria</taxon>
        <taxon>Pseudomonadati</taxon>
        <taxon>Bacteroidota</taxon>
        <taxon>Cytophagia</taxon>
        <taxon>Cytophagales</taxon>
        <taxon>Hymenobacteraceae</taxon>
        <taxon>Rufibacter</taxon>
    </lineage>
</organism>
<keyword evidence="2" id="KW-1185">Reference proteome</keyword>
<dbReference type="AlphaFoldDB" id="A0A5B6TIJ9"/>
<sequence>MQIRYLILRFYNLLILSILFGVFGCEFSERKKASPSIQSITFIDIDWADSATDTNENFGARRLVHFNFTNDRVSIYRKDFAFSYDYKSDSNSTPNFDRFHKDTIISDPSIDTVLYKFVKWASSIDFQKYYKEQADIRAKAEPCLCNYNSYFIKIKTDSAEKVIALSSSLESSSFEKARKLLFSLTELNKLSPTTKRINEDSLLGPILTQNTFISLFLPPPPPPDLPPPPYPTK</sequence>
<evidence type="ECO:0000313" key="2">
    <source>
        <dbReference type="Proteomes" id="UP000324133"/>
    </source>
</evidence>
<dbReference type="RefSeq" id="WP_149089740.1">
    <property type="nucleotide sequence ID" value="NZ_VKKY01000001.1"/>
</dbReference>
<protein>
    <recommendedName>
        <fullName evidence="3">Lipoprotein</fullName>
    </recommendedName>
</protein>
<gene>
    <name evidence="1" type="ORF">FOA19_05400</name>
</gene>
<comment type="caution">
    <text evidence="1">The sequence shown here is derived from an EMBL/GenBank/DDBJ whole genome shotgun (WGS) entry which is preliminary data.</text>
</comment>
<evidence type="ECO:0008006" key="3">
    <source>
        <dbReference type="Google" id="ProtNLM"/>
    </source>
</evidence>
<proteinExistence type="predicted"/>
<evidence type="ECO:0000313" key="1">
    <source>
        <dbReference type="EMBL" id="KAA3440103.1"/>
    </source>
</evidence>
<dbReference type="Proteomes" id="UP000324133">
    <property type="component" value="Unassembled WGS sequence"/>
</dbReference>
<accession>A0A5B6TIJ9</accession>
<name>A0A5B6TIJ9_9BACT</name>
<reference evidence="1 2" key="1">
    <citation type="submission" date="2019-07" db="EMBL/GenBank/DDBJ databases">
        <title>Rufibacter sp. nov., isolated from lake sediment.</title>
        <authorList>
            <person name="Qu J.-H."/>
        </authorList>
    </citation>
    <scope>NUCLEOTIDE SEQUENCE [LARGE SCALE GENOMIC DNA]</scope>
    <source>
        <strain evidence="1 2">NBS58-1</strain>
    </source>
</reference>
<dbReference type="PROSITE" id="PS51257">
    <property type="entry name" value="PROKAR_LIPOPROTEIN"/>
    <property type="match status" value="1"/>
</dbReference>
<dbReference type="EMBL" id="VKKY01000001">
    <property type="protein sequence ID" value="KAA3440103.1"/>
    <property type="molecule type" value="Genomic_DNA"/>
</dbReference>